<organism evidence="7">
    <name type="scientific">Phaeomonas parva</name>
    <dbReference type="NCBI Taxonomy" id="124430"/>
    <lineage>
        <taxon>Eukaryota</taxon>
        <taxon>Sar</taxon>
        <taxon>Stramenopiles</taxon>
        <taxon>Ochrophyta</taxon>
        <taxon>Pinguiophyceae</taxon>
        <taxon>Pinguiochrysidales</taxon>
        <taxon>Pinguiochrysidaceae</taxon>
        <taxon>Phaeomonas</taxon>
    </lineage>
</organism>
<feature type="transmembrane region" description="Helical" evidence="6">
    <location>
        <begin position="93"/>
        <end position="116"/>
    </location>
</feature>
<evidence type="ECO:0008006" key="8">
    <source>
        <dbReference type="Google" id="ProtNLM"/>
    </source>
</evidence>
<keyword evidence="4 6" id="KW-0472">Membrane</keyword>
<proteinExistence type="predicted"/>
<feature type="transmembrane region" description="Helical" evidence="6">
    <location>
        <begin position="51"/>
        <end position="73"/>
    </location>
</feature>
<feature type="region of interest" description="Disordered" evidence="5">
    <location>
        <begin position="234"/>
        <end position="327"/>
    </location>
</feature>
<protein>
    <recommendedName>
        <fullName evidence="8">Transmembrane protein 184C</fullName>
    </recommendedName>
</protein>
<feature type="transmembrane region" description="Helical" evidence="6">
    <location>
        <begin position="137"/>
        <end position="157"/>
    </location>
</feature>
<sequence length="327" mass="36313">MFMALMVSILGEGDVQKCIKALPRELDRPFVCCLPTCILPRCRVRASASTFLWQCQVAAIQFVILKPVLSLTMFTLGHFDLPEPHVWYSYRHYQFYITVALNLSVATAFYGLICFYHATHKQLAMYRPWPKFLCIKGVVFVTFWQSMALNLLLSIGYQNVANAAVAEAIQNFLICVEMFIAAMMHTYTFGHQEWQDGYQPPTHVADMTDNFAARDFWRDFKWVFKPGEGTTLVRTGSVASAPPDESTLLLKGDGDGDAENGNGHGAAGKMAMLMSLADPPRPLSPNPNPDVTSAPSSQSMRSLSDSNRGGATRDEHKAQSNVVGLMP</sequence>
<accession>A0A7S1XMN6</accession>
<feature type="compositionally biased region" description="Pro residues" evidence="5">
    <location>
        <begin position="279"/>
        <end position="288"/>
    </location>
</feature>
<dbReference type="SMART" id="SM01417">
    <property type="entry name" value="Solute_trans_a"/>
    <property type="match status" value="1"/>
</dbReference>
<evidence type="ECO:0000256" key="4">
    <source>
        <dbReference type="ARBA" id="ARBA00023136"/>
    </source>
</evidence>
<comment type="subcellular location">
    <subcellularLocation>
        <location evidence="1">Membrane</location>
        <topology evidence="1">Multi-pass membrane protein</topology>
    </subcellularLocation>
</comment>
<dbReference type="GO" id="GO:0016020">
    <property type="term" value="C:membrane"/>
    <property type="evidence" value="ECO:0007669"/>
    <property type="project" value="UniProtKB-SubCell"/>
</dbReference>
<gene>
    <name evidence="7" type="ORF">PPAR1163_LOCUS4934</name>
</gene>
<evidence type="ECO:0000256" key="1">
    <source>
        <dbReference type="ARBA" id="ARBA00004141"/>
    </source>
</evidence>
<dbReference type="EMBL" id="HBGJ01007842">
    <property type="protein sequence ID" value="CAD9246582.1"/>
    <property type="molecule type" value="Transcribed_RNA"/>
</dbReference>
<feature type="compositionally biased region" description="Polar residues" evidence="5">
    <location>
        <begin position="290"/>
        <end position="309"/>
    </location>
</feature>
<name>A0A7S1XMN6_9STRA</name>
<dbReference type="PANTHER" id="PTHR23423">
    <property type="entry name" value="ORGANIC SOLUTE TRANSPORTER-RELATED"/>
    <property type="match status" value="1"/>
</dbReference>
<evidence type="ECO:0000313" key="7">
    <source>
        <dbReference type="EMBL" id="CAD9246582.1"/>
    </source>
</evidence>
<reference evidence="7" key="1">
    <citation type="submission" date="2021-01" db="EMBL/GenBank/DDBJ databases">
        <authorList>
            <person name="Corre E."/>
            <person name="Pelletier E."/>
            <person name="Niang G."/>
            <person name="Scheremetjew M."/>
            <person name="Finn R."/>
            <person name="Kale V."/>
            <person name="Holt S."/>
            <person name="Cochrane G."/>
            <person name="Meng A."/>
            <person name="Brown T."/>
            <person name="Cohen L."/>
        </authorList>
    </citation>
    <scope>NUCLEOTIDE SEQUENCE</scope>
    <source>
        <strain evidence="7">CCMP2877</strain>
    </source>
</reference>
<evidence type="ECO:0000256" key="5">
    <source>
        <dbReference type="SAM" id="MobiDB-lite"/>
    </source>
</evidence>
<keyword evidence="3 6" id="KW-1133">Transmembrane helix</keyword>
<evidence type="ECO:0000256" key="2">
    <source>
        <dbReference type="ARBA" id="ARBA00022692"/>
    </source>
</evidence>
<dbReference type="InterPro" id="IPR005178">
    <property type="entry name" value="Ostalpha/TMEM184C"/>
</dbReference>
<evidence type="ECO:0000256" key="3">
    <source>
        <dbReference type="ARBA" id="ARBA00022989"/>
    </source>
</evidence>
<dbReference type="AlphaFoldDB" id="A0A7S1XMN6"/>
<evidence type="ECO:0000256" key="6">
    <source>
        <dbReference type="SAM" id="Phobius"/>
    </source>
</evidence>
<keyword evidence="2 6" id="KW-0812">Transmembrane</keyword>
<dbReference type="Pfam" id="PF03619">
    <property type="entry name" value="Solute_trans_a"/>
    <property type="match status" value="1"/>
</dbReference>